<dbReference type="PROSITE" id="PS50125">
    <property type="entry name" value="GUANYLATE_CYCLASE_2"/>
    <property type="match status" value="1"/>
</dbReference>
<dbReference type="InterPro" id="IPR001054">
    <property type="entry name" value="A/G_cyclase"/>
</dbReference>
<dbReference type="Gene3D" id="3.30.70.1230">
    <property type="entry name" value="Nucleotide cyclase"/>
    <property type="match status" value="1"/>
</dbReference>
<dbReference type="InterPro" id="IPR037401">
    <property type="entry name" value="SnoaL-like"/>
</dbReference>
<evidence type="ECO:0000313" key="3">
    <source>
        <dbReference type="Proteomes" id="UP001627408"/>
    </source>
</evidence>
<evidence type="ECO:0000259" key="1">
    <source>
        <dbReference type="PROSITE" id="PS50125"/>
    </source>
</evidence>
<proteinExistence type="predicted"/>
<dbReference type="Gene3D" id="3.10.450.50">
    <property type="match status" value="1"/>
</dbReference>
<dbReference type="SMART" id="SM00044">
    <property type="entry name" value="CYCc"/>
    <property type="match status" value="1"/>
</dbReference>
<sequence>MIAPSPEIEGIVRRWTNLIRTHRVEDLPHYLSRSEALIYIGTADGESWRGQLVRDGIADHMAEVPDFIEEDVEIDAWENGDTGWANYKSRFTFPGTGTQGVHRATFVFVLERGSWKMVQHHISQPDSNVAKMGVDHNAFASLIAAAQATQHDFGTEGLASIMFTDIVNSSTLATATGDRAWSAIVADHFAALRRIIEEHDGQFVKSLGDGTMSSFASARKALAAARAIQRHMASRDIEPRLGLRIGVHTGDVVQSDDDFFGSVVNKSARITAVADPGDIVVSDVTRAMVGDAPDFVFEAPQSIPLKGFTGKTTLFRLVWKG</sequence>
<dbReference type="Proteomes" id="UP001627408">
    <property type="component" value="Unassembled WGS sequence"/>
</dbReference>
<evidence type="ECO:0000313" key="2">
    <source>
        <dbReference type="EMBL" id="MFL4472054.1"/>
    </source>
</evidence>
<accession>A0ABW8V1E1</accession>
<dbReference type="PANTHER" id="PTHR43081">
    <property type="entry name" value="ADENYLATE CYCLASE, TERMINAL-DIFFERENTIATION SPECIFIC-RELATED"/>
    <property type="match status" value="1"/>
</dbReference>
<dbReference type="PANTHER" id="PTHR43081:SF19">
    <property type="entry name" value="PH-SENSITIVE ADENYLATE CYCLASE RV1264"/>
    <property type="match status" value="1"/>
</dbReference>
<comment type="caution">
    <text evidence="2">The sequence shown here is derived from an EMBL/GenBank/DDBJ whole genome shotgun (WGS) entry which is preliminary data.</text>
</comment>
<name>A0ABW8V1E1_9RHOB</name>
<dbReference type="InterPro" id="IPR032710">
    <property type="entry name" value="NTF2-like_dom_sf"/>
</dbReference>
<dbReference type="SUPFAM" id="SSF55073">
    <property type="entry name" value="Nucleotide cyclase"/>
    <property type="match status" value="1"/>
</dbReference>
<dbReference type="InterPro" id="IPR029787">
    <property type="entry name" value="Nucleotide_cyclase"/>
</dbReference>
<dbReference type="SUPFAM" id="SSF54427">
    <property type="entry name" value="NTF2-like"/>
    <property type="match status" value="1"/>
</dbReference>
<feature type="domain" description="Guanylate cyclase" evidence="1">
    <location>
        <begin position="160"/>
        <end position="271"/>
    </location>
</feature>
<dbReference type="CDD" id="cd07302">
    <property type="entry name" value="CHD"/>
    <property type="match status" value="1"/>
</dbReference>
<dbReference type="EMBL" id="JBHDIY010000002">
    <property type="protein sequence ID" value="MFL4472054.1"/>
    <property type="molecule type" value="Genomic_DNA"/>
</dbReference>
<keyword evidence="3" id="KW-1185">Reference proteome</keyword>
<organism evidence="2 3">
    <name type="scientific">Tateyamaria armeniaca</name>
    <dbReference type="NCBI Taxonomy" id="2518930"/>
    <lineage>
        <taxon>Bacteria</taxon>
        <taxon>Pseudomonadati</taxon>
        <taxon>Pseudomonadota</taxon>
        <taxon>Alphaproteobacteria</taxon>
        <taxon>Rhodobacterales</taxon>
        <taxon>Roseobacteraceae</taxon>
        <taxon>Tateyamaria</taxon>
    </lineage>
</organism>
<dbReference type="Pfam" id="PF00211">
    <property type="entry name" value="Guanylate_cyc"/>
    <property type="match status" value="1"/>
</dbReference>
<dbReference type="InterPro" id="IPR050697">
    <property type="entry name" value="Adenylyl/Guanylyl_Cyclase_3/4"/>
</dbReference>
<reference evidence="2 3" key="1">
    <citation type="submission" date="2024-08" db="EMBL/GenBank/DDBJ databases">
        <title>Tateyamaria sp. nov., isolated from marine algae.</title>
        <authorList>
            <person name="Choi B.J."/>
            <person name="Kim J.M."/>
            <person name="Lee J.K."/>
            <person name="Choi D.G."/>
            <person name="Bayburt H."/>
            <person name="Baek J.H."/>
            <person name="Han D.M."/>
            <person name="Jeon C.O."/>
        </authorList>
    </citation>
    <scope>NUCLEOTIDE SEQUENCE [LARGE SCALE GENOMIC DNA]</scope>
    <source>
        <strain evidence="2 3">KMU-156</strain>
    </source>
</reference>
<protein>
    <submittedName>
        <fullName evidence="2">Nuclear transport factor 2 family protein</fullName>
    </submittedName>
</protein>
<dbReference type="RefSeq" id="WP_407593930.1">
    <property type="nucleotide sequence ID" value="NZ_JBHDIY010000002.1"/>
</dbReference>
<gene>
    <name evidence="2" type="ORF">ACERZ8_20025</name>
</gene>
<dbReference type="Pfam" id="PF13474">
    <property type="entry name" value="SnoaL_3"/>
    <property type="match status" value="1"/>
</dbReference>